<dbReference type="GO" id="GO:0005524">
    <property type="term" value="F:ATP binding"/>
    <property type="evidence" value="ECO:0007669"/>
    <property type="project" value="UniProtKB-UniRule"/>
</dbReference>
<keyword evidence="1" id="KW-0067">ATP-binding</keyword>
<proteinExistence type="predicted"/>
<dbReference type="RefSeq" id="WP_104517420.1">
    <property type="nucleotide sequence ID" value="NZ_NHRY01000047.1"/>
</dbReference>
<keyword evidence="2" id="KW-0472">Membrane</keyword>
<accession>A0A2S6NMK7</accession>
<sequence>MKLESAIPLRRMAPKPDRPVSFFEFWPGWLFYTPVVAHWILLGLRHGDFSLPTAANPRITTGGLCGESKLSILSQVGLAARDLVAPACGVLAGPHGAEAAEDAMAAAGLRYPVVVKPDIGCNGTGVRLIRDFAALARYMDAFPPGETVVVQHYVDEPHEAGLFYVRHPDEPVGCITSLTIKRPPVVVGDGRSTLRTLILRDERSGLISHLFLERLAAQLDTVPKLGEAVRLVFVGNHCKGSIFQNATDMVTPELTASIDRLAKAMPDFFFGRIDVRFASMAQLRRGLDFRVIEINGAGSEATHVWDPRTRLVDAWRAQFFHYGAAFRIGAANRRRGFASSGVRGMLRHWRNQRRLMAIYPMND</sequence>
<feature type="domain" description="ATP-grasp" evidence="3">
    <location>
        <begin position="75"/>
        <end position="323"/>
    </location>
</feature>
<evidence type="ECO:0000313" key="5">
    <source>
        <dbReference type="Proteomes" id="UP000239724"/>
    </source>
</evidence>
<dbReference type="AlphaFoldDB" id="A0A2S6NMK7"/>
<evidence type="ECO:0000256" key="2">
    <source>
        <dbReference type="SAM" id="Phobius"/>
    </source>
</evidence>
<keyword evidence="1" id="KW-0547">Nucleotide-binding</keyword>
<protein>
    <submittedName>
        <fullName evidence="4">D-alanine--D-alanine ligase</fullName>
    </submittedName>
</protein>
<feature type="transmembrane region" description="Helical" evidence="2">
    <location>
        <begin position="21"/>
        <end position="42"/>
    </location>
</feature>
<dbReference type="Proteomes" id="UP000239724">
    <property type="component" value="Unassembled WGS sequence"/>
</dbReference>
<reference evidence="4 5" key="1">
    <citation type="journal article" date="2018" name="Arch. Microbiol.">
        <title>New insights into the metabolic potential of the phototrophic purple bacterium Rhodopila globiformis DSM 161(T) from its draft genome sequence and evidence for a vanadium-dependent nitrogenase.</title>
        <authorList>
            <person name="Imhoff J.F."/>
            <person name="Rahn T."/>
            <person name="Kunzel S."/>
            <person name="Neulinger S.C."/>
        </authorList>
    </citation>
    <scope>NUCLEOTIDE SEQUENCE [LARGE SCALE GENOMIC DNA]</scope>
    <source>
        <strain evidence="4 5">DSM 161</strain>
    </source>
</reference>
<evidence type="ECO:0000259" key="3">
    <source>
        <dbReference type="PROSITE" id="PS50975"/>
    </source>
</evidence>
<dbReference type="GO" id="GO:0016874">
    <property type="term" value="F:ligase activity"/>
    <property type="evidence" value="ECO:0007669"/>
    <property type="project" value="UniProtKB-KW"/>
</dbReference>
<keyword evidence="4" id="KW-0436">Ligase</keyword>
<organism evidence="4 5">
    <name type="scientific">Rhodopila globiformis</name>
    <name type="common">Rhodopseudomonas globiformis</name>
    <dbReference type="NCBI Taxonomy" id="1071"/>
    <lineage>
        <taxon>Bacteria</taxon>
        <taxon>Pseudomonadati</taxon>
        <taxon>Pseudomonadota</taxon>
        <taxon>Alphaproteobacteria</taxon>
        <taxon>Acetobacterales</taxon>
        <taxon>Acetobacteraceae</taxon>
        <taxon>Rhodopila</taxon>
    </lineage>
</organism>
<name>A0A2S6NMK7_RHOGL</name>
<dbReference type="Gene3D" id="3.30.470.20">
    <property type="entry name" value="ATP-grasp fold, B domain"/>
    <property type="match status" value="1"/>
</dbReference>
<evidence type="ECO:0000313" key="4">
    <source>
        <dbReference type="EMBL" id="PPQ37539.1"/>
    </source>
</evidence>
<evidence type="ECO:0000256" key="1">
    <source>
        <dbReference type="PROSITE-ProRule" id="PRU00409"/>
    </source>
</evidence>
<comment type="caution">
    <text evidence="4">The sequence shown here is derived from an EMBL/GenBank/DDBJ whole genome shotgun (WGS) entry which is preliminary data.</text>
</comment>
<dbReference type="InterPro" id="IPR011761">
    <property type="entry name" value="ATP-grasp"/>
</dbReference>
<dbReference type="OrthoDB" id="9775266at2"/>
<gene>
    <name evidence="4" type="ORF">CCS01_03315</name>
</gene>
<dbReference type="PROSITE" id="PS50975">
    <property type="entry name" value="ATP_GRASP"/>
    <property type="match status" value="1"/>
</dbReference>
<keyword evidence="5" id="KW-1185">Reference proteome</keyword>
<dbReference type="GO" id="GO:0046872">
    <property type="term" value="F:metal ion binding"/>
    <property type="evidence" value="ECO:0007669"/>
    <property type="project" value="InterPro"/>
</dbReference>
<dbReference type="SUPFAM" id="SSF56059">
    <property type="entry name" value="Glutathione synthetase ATP-binding domain-like"/>
    <property type="match status" value="1"/>
</dbReference>
<dbReference type="EMBL" id="NHRY01000047">
    <property type="protein sequence ID" value="PPQ37539.1"/>
    <property type="molecule type" value="Genomic_DNA"/>
</dbReference>
<keyword evidence="2" id="KW-0812">Transmembrane</keyword>
<keyword evidence="2" id="KW-1133">Transmembrane helix</keyword>